<feature type="region of interest" description="Disordered" evidence="1">
    <location>
        <begin position="1"/>
        <end position="20"/>
    </location>
</feature>
<feature type="region of interest" description="Disordered" evidence="1">
    <location>
        <begin position="146"/>
        <end position="227"/>
    </location>
</feature>
<dbReference type="Proteomes" id="UP000617340">
    <property type="component" value="Unassembled WGS sequence"/>
</dbReference>
<accession>A0A834KNP2</accession>
<keyword evidence="3" id="KW-1185">Reference proteome</keyword>
<evidence type="ECO:0000313" key="2">
    <source>
        <dbReference type="EMBL" id="KAF7410003.1"/>
    </source>
</evidence>
<proteinExistence type="predicted"/>
<feature type="region of interest" description="Disordered" evidence="1">
    <location>
        <begin position="90"/>
        <end position="118"/>
    </location>
</feature>
<feature type="compositionally biased region" description="Acidic residues" evidence="1">
    <location>
        <begin position="152"/>
        <end position="171"/>
    </location>
</feature>
<feature type="compositionally biased region" description="Polar residues" evidence="1">
    <location>
        <begin position="450"/>
        <end position="466"/>
    </location>
</feature>
<reference evidence="2" key="1">
    <citation type="journal article" date="2020" name="G3 (Bethesda)">
        <title>High-Quality Assemblies for Three Invasive Social Wasps from the &lt;i&gt;Vespula&lt;/i&gt; Genus.</title>
        <authorList>
            <person name="Harrop T.W.R."/>
            <person name="Guhlin J."/>
            <person name="McLaughlin G.M."/>
            <person name="Permina E."/>
            <person name="Stockwell P."/>
            <person name="Gilligan J."/>
            <person name="Le Lec M.F."/>
            <person name="Gruber M.A.M."/>
            <person name="Quinn O."/>
            <person name="Lovegrove M."/>
            <person name="Duncan E.J."/>
            <person name="Remnant E.J."/>
            <person name="Van Eeckhoven J."/>
            <person name="Graham B."/>
            <person name="Knapp R.A."/>
            <person name="Langford K.W."/>
            <person name="Kronenberg Z."/>
            <person name="Press M.O."/>
            <person name="Eacker S.M."/>
            <person name="Wilson-Rankin E.E."/>
            <person name="Purcell J."/>
            <person name="Lester P.J."/>
            <person name="Dearden P.K."/>
        </authorList>
    </citation>
    <scope>NUCLEOTIDE SEQUENCE</scope>
    <source>
        <strain evidence="2">Linc-1</strain>
    </source>
</reference>
<evidence type="ECO:0000256" key="1">
    <source>
        <dbReference type="SAM" id="MobiDB-lite"/>
    </source>
</evidence>
<feature type="compositionally biased region" description="Acidic residues" evidence="1">
    <location>
        <begin position="179"/>
        <end position="191"/>
    </location>
</feature>
<organism evidence="2 3">
    <name type="scientific">Vespula germanica</name>
    <name type="common">German yellow jacket</name>
    <name type="synonym">Paravespula germanica</name>
    <dbReference type="NCBI Taxonomy" id="30212"/>
    <lineage>
        <taxon>Eukaryota</taxon>
        <taxon>Metazoa</taxon>
        <taxon>Ecdysozoa</taxon>
        <taxon>Arthropoda</taxon>
        <taxon>Hexapoda</taxon>
        <taxon>Insecta</taxon>
        <taxon>Pterygota</taxon>
        <taxon>Neoptera</taxon>
        <taxon>Endopterygota</taxon>
        <taxon>Hymenoptera</taxon>
        <taxon>Apocrita</taxon>
        <taxon>Aculeata</taxon>
        <taxon>Vespoidea</taxon>
        <taxon>Vespidae</taxon>
        <taxon>Vespinae</taxon>
        <taxon>Vespula</taxon>
    </lineage>
</organism>
<name>A0A834KNP2_VESGE</name>
<protein>
    <submittedName>
        <fullName evidence="2">Uncharacterized protein</fullName>
    </submittedName>
</protein>
<dbReference type="AlphaFoldDB" id="A0A834KNP2"/>
<dbReference type="EMBL" id="JACSDZ010000003">
    <property type="protein sequence ID" value="KAF7410003.1"/>
    <property type="molecule type" value="Genomic_DNA"/>
</dbReference>
<feature type="region of interest" description="Disordered" evidence="1">
    <location>
        <begin position="436"/>
        <end position="466"/>
    </location>
</feature>
<gene>
    <name evidence="2" type="ORF">HZH68_004384</name>
</gene>
<sequence length="466" mass="54472">MQQTEKHKTQKYTAGRSPLWSTKYQTDVRDSSDANWKYLHKHNPSVPSSKANRRQFNATAEPVTNYHSTMNSYKQTKHHNCGSPTHTKYTTCQNTEPQRWTSHNQAKTPRNKFYNTNNNIAIVRRSSYNKNELEDDEKVRYADEELGNFTEDNPEEDAIEEVEDDQEETAESVDKDYEEHEADDEIDEESDSPILRSQKLQRRPKKDEISQEQQRSKIVKQQQDPRKLHYQQYVHNSFDSHPSRRRYYHDLDDRDATEFYSDEEPIRPPTPPKNSIRRLANYHQHWIPSRNSSDRYDTIASLNQSIRRPRARQDVENLLHSEHNSTKKCIRCGAPSGNRSSTTSKKNSCRFQEHPNFVVKESIGDDMDAVEKIICGRCNVKHNSEDIERPYRLTRSALQTLKPRRSKGSKGIYEVSEDCQIGEEIPNDYMTNRYSKDTAANTVHERTRHSAPTTRGANRSSSRYDA</sequence>
<evidence type="ECO:0000313" key="3">
    <source>
        <dbReference type="Proteomes" id="UP000617340"/>
    </source>
</evidence>
<comment type="caution">
    <text evidence="2">The sequence shown here is derived from an EMBL/GenBank/DDBJ whole genome shotgun (WGS) entry which is preliminary data.</text>
</comment>